<feature type="domain" description="RsdA/BaiN/AoA(So)-like insert" evidence="5">
    <location>
        <begin position="191"/>
        <end position="358"/>
    </location>
</feature>
<accession>A0A1W7ACZ2</accession>
<evidence type="ECO:0000256" key="3">
    <source>
        <dbReference type="ARBA" id="ARBA00022827"/>
    </source>
</evidence>
<dbReference type="InterPro" id="IPR023166">
    <property type="entry name" value="BaiN-like_dom_sf"/>
</dbReference>
<comment type="cofactor">
    <cofactor evidence="1">
        <name>FAD</name>
        <dbReference type="ChEBI" id="CHEBI:57692"/>
    </cofactor>
</comment>
<organism evidence="6 7">
    <name type="scientific">Macrococcoides canis</name>
    <dbReference type="NCBI Taxonomy" id="1855823"/>
    <lineage>
        <taxon>Bacteria</taxon>
        <taxon>Bacillati</taxon>
        <taxon>Bacillota</taxon>
        <taxon>Bacilli</taxon>
        <taxon>Bacillales</taxon>
        <taxon>Staphylococcaceae</taxon>
        <taxon>Macrococcoides</taxon>
    </lineage>
</organism>
<gene>
    <name evidence="6" type="ORF">MCCS_18450</name>
</gene>
<keyword evidence="3" id="KW-0274">FAD</keyword>
<dbReference type="SUPFAM" id="SSF51905">
    <property type="entry name" value="FAD/NAD(P)-binding domain"/>
    <property type="match status" value="1"/>
</dbReference>
<dbReference type="Gene3D" id="1.10.8.260">
    <property type="entry name" value="HI0933 insert domain-like"/>
    <property type="match status" value="1"/>
</dbReference>
<evidence type="ECO:0000313" key="6">
    <source>
        <dbReference type="EMBL" id="ARQ07475.1"/>
    </source>
</evidence>
<dbReference type="GeneID" id="35295941"/>
<dbReference type="Pfam" id="PF03486">
    <property type="entry name" value="HI0933_like"/>
    <property type="match status" value="1"/>
</dbReference>
<dbReference type="PANTHER" id="PTHR42887">
    <property type="entry name" value="OS12G0638800 PROTEIN"/>
    <property type="match status" value="1"/>
</dbReference>
<dbReference type="PANTHER" id="PTHR42887:SF2">
    <property type="entry name" value="OS12G0638800 PROTEIN"/>
    <property type="match status" value="1"/>
</dbReference>
<name>A0A1W7ACZ2_9STAP</name>
<dbReference type="InterPro" id="IPR036188">
    <property type="entry name" value="FAD/NAD-bd_sf"/>
</dbReference>
<dbReference type="InterPro" id="IPR057661">
    <property type="entry name" value="RsdA/BaiN/AoA(So)_Rossmann"/>
</dbReference>
<dbReference type="AlphaFoldDB" id="A0A1W7ACZ2"/>
<reference evidence="6 7" key="1">
    <citation type="journal article" date="2017" name="Int. J. Syst. Evol. Microbiol.">
        <title>Macrococcus canis sp. nov., a skin bacterium associated with infections in dogs.</title>
        <authorList>
            <person name="Gobeli Brawand S."/>
            <person name="Cotting K."/>
            <person name="Gomez-Sanz E."/>
            <person name="Collaud A."/>
            <person name="Thomann A."/>
            <person name="Brodard I."/>
            <person name="Rodriguez-Campos S."/>
            <person name="Strauss C."/>
            <person name="Perreten V."/>
        </authorList>
    </citation>
    <scope>NUCLEOTIDE SEQUENCE [LARGE SCALE GENOMIC DNA]</scope>
    <source>
        <strain evidence="6 7">KM45013</strain>
    </source>
</reference>
<dbReference type="SUPFAM" id="SSF160996">
    <property type="entry name" value="HI0933 insert domain-like"/>
    <property type="match status" value="1"/>
</dbReference>
<evidence type="ECO:0000256" key="1">
    <source>
        <dbReference type="ARBA" id="ARBA00001974"/>
    </source>
</evidence>
<dbReference type="Gene3D" id="2.40.30.10">
    <property type="entry name" value="Translation factors"/>
    <property type="match status" value="1"/>
</dbReference>
<dbReference type="STRING" id="1855823.MCCS_18450"/>
<dbReference type="Gene3D" id="3.50.50.60">
    <property type="entry name" value="FAD/NAD(P)-binding domain"/>
    <property type="match status" value="1"/>
</dbReference>
<dbReference type="InterPro" id="IPR004792">
    <property type="entry name" value="BaiN-like"/>
</dbReference>
<dbReference type="PRINTS" id="PR00368">
    <property type="entry name" value="FADPNR"/>
</dbReference>
<dbReference type="InterPro" id="IPR055178">
    <property type="entry name" value="RsdA/BaiN/AoA(So)-like_dom"/>
</dbReference>
<dbReference type="NCBIfam" id="TIGR00275">
    <property type="entry name" value="aminoacetone oxidase family FAD-binding enzyme"/>
    <property type="match status" value="1"/>
</dbReference>
<evidence type="ECO:0000259" key="4">
    <source>
        <dbReference type="Pfam" id="PF03486"/>
    </source>
</evidence>
<dbReference type="EMBL" id="CP021059">
    <property type="protein sequence ID" value="ARQ07475.1"/>
    <property type="molecule type" value="Genomic_DNA"/>
</dbReference>
<proteinExistence type="predicted"/>
<evidence type="ECO:0000256" key="2">
    <source>
        <dbReference type="ARBA" id="ARBA00022630"/>
    </source>
</evidence>
<protein>
    <submittedName>
        <fullName evidence="6">Tricarballylate dehydrogenase</fullName>
    </submittedName>
</protein>
<dbReference type="Proteomes" id="UP000194154">
    <property type="component" value="Chromosome"/>
</dbReference>
<keyword evidence="7" id="KW-1185">Reference proteome</keyword>
<dbReference type="Pfam" id="PF22780">
    <property type="entry name" value="HI0933_like_1st"/>
    <property type="match status" value="1"/>
</dbReference>
<evidence type="ECO:0000313" key="7">
    <source>
        <dbReference type="Proteomes" id="UP000194154"/>
    </source>
</evidence>
<dbReference type="PRINTS" id="PR00411">
    <property type="entry name" value="PNDRDTASEI"/>
</dbReference>
<dbReference type="RefSeq" id="WP_086043029.1">
    <property type="nucleotide sequence ID" value="NZ_CBCRZA010000004.1"/>
</dbReference>
<evidence type="ECO:0000259" key="5">
    <source>
        <dbReference type="Pfam" id="PF22780"/>
    </source>
</evidence>
<feature type="domain" description="RsdA/BaiN/AoA(So)-like Rossmann fold-like" evidence="4">
    <location>
        <begin position="3"/>
        <end position="411"/>
    </location>
</feature>
<dbReference type="KEGG" id="mcak:MCCS_18450"/>
<keyword evidence="2" id="KW-0285">Flavoprotein</keyword>
<dbReference type="OrthoDB" id="9773233at2"/>
<sequence>MFTTIVIGGGPSGLMAAISASENGNSVLLIDKKDKLGRKLQISGGGRCNVTNRVSHEELIQHLPGNGKFLYSAFNTFDNFAIIDYFENLGVRLKEEDHGRMFPVSDNAKDVVNALKQQLAKNNVDIRTNHKVASLIVQDKIKGVKLEDGTEIYAENIIIATGGKSVPHTGSTGDGYEFAKQAGHTITELFPTEVPIISNAPFIKRKTLQGLSLRNVALSVLRKNGKPRITQQMDMIFTHFGISGPAALRCSQFVYKEQKSQKKQDITMMIDCFPEESIGALKNRIISMIDTNKDKAIKNSLKGLVSERYLLFLLEQAELNPEDNGHHLKKEAVEQFCELLKGFKFPVNGTQSIEKAFVTGGGVTVKEIVPATMQSKLHDNLYFCGEVLDIHGYTGGYNITSALVTGYIAGLNCR</sequence>